<keyword evidence="2" id="KW-0732">Signal</keyword>
<organism evidence="4 5">
    <name type="scientific">Sphingobacterium kyonggiense</name>
    <dbReference type="NCBI Taxonomy" id="714075"/>
    <lineage>
        <taxon>Bacteria</taxon>
        <taxon>Pseudomonadati</taxon>
        <taxon>Bacteroidota</taxon>
        <taxon>Sphingobacteriia</taxon>
        <taxon>Sphingobacteriales</taxon>
        <taxon>Sphingobacteriaceae</taxon>
        <taxon>Sphingobacterium</taxon>
    </lineage>
</organism>
<sequence length="224" mass="26045">MKTKMMISILLIPLCYLLSNAQIKNLPTAITGSWDVWIPGAVTYHQKSDAIYQRYEPGAAMRTLKINNKGSFDWGNSKGSLQEVRPWYAEDSKRYFRIQDLSKNTYDFWYKESTDELILLFGEVGGHAATGTRIGKKNKEDAKPKENPKPLINDQKVNSKPQDQQPQNNNTYQVNDKVEVIWSSAWYQATVLEIKDGKYLIRYDGWGKLYDEWVNPDRIRRKKQ</sequence>
<name>A0ABP7YML7_9SPHI</name>
<evidence type="ECO:0000256" key="1">
    <source>
        <dbReference type="SAM" id="MobiDB-lite"/>
    </source>
</evidence>
<dbReference type="Pfam" id="PF05641">
    <property type="entry name" value="Agenet"/>
    <property type="match status" value="1"/>
</dbReference>
<evidence type="ECO:0000313" key="5">
    <source>
        <dbReference type="Proteomes" id="UP001500101"/>
    </source>
</evidence>
<gene>
    <name evidence="4" type="ORF">GCM10022216_15800</name>
</gene>
<feature type="signal peptide" evidence="2">
    <location>
        <begin position="1"/>
        <end position="21"/>
    </location>
</feature>
<dbReference type="SUPFAM" id="SSF54160">
    <property type="entry name" value="Chromo domain-like"/>
    <property type="match status" value="1"/>
</dbReference>
<dbReference type="InterPro" id="IPR008395">
    <property type="entry name" value="Agenet-like_dom"/>
</dbReference>
<reference evidence="5" key="1">
    <citation type="journal article" date="2019" name="Int. J. Syst. Evol. Microbiol.">
        <title>The Global Catalogue of Microorganisms (GCM) 10K type strain sequencing project: providing services to taxonomists for standard genome sequencing and annotation.</title>
        <authorList>
            <consortium name="The Broad Institute Genomics Platform"/>
            <consortium name="The Broad Institute Genome Sequencing Center for Infectious Disease"/>
            <person name="Wu L."/>
            <person name="Ma J."/>
        </authorList>
    </citation>
    <scope>NUCLEOTIDE SEQUENCE [LARGE SCALE GENOMIC DNA]</scope>
    <source>
        <strain evidence="5">JCM 16704</strain>
    </source>
</reference>
<evidence type="ECO:0000313" key="4">
    <source>
        <dbReference type="EMBL" id="GAA4138567.1"/>
    </source>
</evidence>
<evidence type="ECO:0000259" key="3">
    <source>
        <dbReference type="Pfam" id="PF05641"/>
    </source>
</evidence>
<feature type="compositionally biased region" description="Polar residues" evidence="1">
    <location>
        <begin position="155"/>
        <end position="172"/>
    </location>
</feature>
<dbReference type="Proteomes" id="UP001500101">
    <property type="component" value="Unassembled WGS sequence"/>
</dbReference>
<protein>
    <recommendedName>
        <fullName evidence="3">Agenet-like domain-containing protein</fullName>
    </recommendedName>
</protein>
<accession>A0ABP7YML7</accession>
<dbReference type="EMBL" id="BAAAZI010000006">
    <property type="protein sequence ID" value="GAA4138567.1"/>
    <property type="molecule type" value="Genomic_DNA"/>
</dbReference>
<keyword evidence="5" id="KW-1185">Reference proteome</keyword>
<dbReference type="InterPro" id="IPR016197">
    <property type="entry name" value="Chromo-like_dom_sf"/>
</dbReference>
<proteinExistence type="predicted"/>
<evidence type="ECO:0000256" key="2">
    <source>
        <dbReference type="SAM" id="SignalP"/>
    </source>
</evidence>
<feature type="chain" id="PRO_5045790388" description="Agenet-like domain-containing protein" evidence="2">
    <location>
        <begin position="22"/>
        <end position="224"/>
    </location>
</feature>
<feature type="domain" description="Agenet-like" evidence="3">
    <location>
        <begin position="176"/>
        <end position="221"/>
    </location>
</feature>
<feature type="region of interest" description="Disordered" evidence="1">
    <location>
        <begin position="131"/>
        <end position="172"/>
    </location>
</feature>
<dbReference type="Gene3D" id="2.30.30.140">
    <property type="match status" value="1"/>
</dbReference>
<comment type="caution">
    <text evidence="4">The sequence shown here is derived from an EMBL/GenBank/DDBJ whole genome shotgun (WGS) entry which is preliminary data.</text>
</comment>
<feature type="compositionally biased region" description="Basic and acidic residues" evidence="1">
    <location>
        <begin position="137"/>
        <end position="148"/>
    </location>
</feature>
<dbReference type="RefSeq" id="WP_344674082.1">
    <property type="nucleotide sequence ID" value="NZ_BAAAZI010000006.1"/>
</dbReference>